<comment type="caution">
    <text evidence="2">The sequence shown here is derived from an EMBL/GenBank/DDBJ whole genome shotgun (WGS) entry which is preliminary data.</text>
</comment>
<evidence type="ECO:0000313" key="2">
    <source>
        <dbReference type="EMBL" id="GMN51840.1"/>
    </source>
</evidence>
<organism evidence="2 3">
    <name type="scientific">Ficus carica</name>
    <name type="common">Common fig</name>
    <dbReference type="NCBI Taxonomy" id="3494"/>
    <lineage>
        <taxon>Eukaryota</taxon>
        <taxon>Viridiplantae</taxon>
        <taxon>Streptophyta</taxon>
        <taxon>Embryophyta</taxon>
        <taxon>Tracheophyta</taxon>
        <taxon>Spermatophyta</taxon>
        <taxon>Magnoliopsida</taxon>
        <taxon>eudicotyledons</taxon>
        <taxon>Gunneridae</taxon>
        <taxon>Pentapetalae</taxon>
        <taxon>rosids</taxon>
        <taxon>fabids</taxon>
        <taxon>Rosales</taxon>
        <taxon>Moraceae</taxon>
        <taxon>Ficeae</taxon>
        <taxon>Ficus</taxon>
    </lineage>
</organism>
<feature type="region of interest" description="Disordered" evidence="1">
    <location>
        <begin position="1"/>
        <end position="22"/>
    </location>
</feature>
<sequence length="230" mass="25627">MLPRNSPHVEGHHQPHNCRHHRPEFLVGGHRRLATQKLVGYLAGTPGIRGNHYQRCGLHDLRRRSPDRLCFGVGGGQTHRPEADVGYPGLGHCDSSLGRRDFRPDGVGPPEVRPEGSTPPNRHAPGSVGHQSSLTDVIARVAILQPITYLTRKPLVSPMSHFNSQRSHHLREIAKCFFETIEPLFNSFEPPFVVGGSLSTRTVLSHQDLVKIQALIPILVQQNKCFKRNC</sequence>
<evidence type="ECO:0000256" key="1">
    <source>
        <dbReference type="SAM" id="MobiDB-lite"/>
    </source>
</evidence>
<keyword evidence="3" id="KW-1185">Reference proteome</keyword>
<gene>
    <name evidence="2" type="ORF">TIFTF001_020989</name>
</gene>
<reference evidence="2" key="1">
    <citation type="submission" date="2023-07" db="EMBL/GenBank/DDBJ databases">
        <title>draft genome sequence of fig (Ficus carica).</title>
        <authorList>
            <person name="Takahashi T."/>
            <person name="Nishimura K."/>
        </authorList>
    </citation>
    <scope>NUCLEOTIDE SEQUENCE</scope>
</reference>
<proteinExistence type="predicted"/>
<evidence type="ECO:0000313" key="3">
    <source>
        <dbReference type="Proteomes" id="UP001187192"/>
    </source>
</evidence>
<dbReference type="Proteomes" id="UP001187192">
    <property type="component" value="Unassembled WGS sequence"/>
</dbReference>
<accession>A0AA88AH49</accession>
<feature type="region of interest" description="Disordered" evidence="1">
    <location>
        <begin position="98"/>
        <end position="130"/>
    </location>
</feature>
<dbReference type="EMBL" id="BTGU01000039">
    <property type="protein sequence ID" value="GMN51840.1"/>
    <property type="molecule type" value="Genomic_DNA"/>
</dbReference>
<protein>
    <submittedName>
        <fullName evidence="2">Uncharacterized protein</fullName>
    </submittedName>
</protein>
<name>A0AA88AH49_FICCA</name>
<dbReference type="AlphaFoldDB" id="A0AA88AH49"/>